<keyword evidence="2" id="KW-0695">RNA-directed DNA polymerase</keyword>
<evidence type="ECO:0000313" key="2">
    <source>
        <dbReference type="EMBL" id="GFQ68798.1"/>
    </source>
</evidence>
<name>A0A8X6F1Z8_TRICU</name>
<dbReference type="Proteomes" id="UP000887116">
    <property type="component" value="Unassembled WGS sequence"/>
</dbReference>
<sequence>MTSIENGSWSDRTDASTSPSITGLGAQCDSPSRKSFGDDYIVEHSDVFREAIKARNVYAAWARKLTQAKPTDPDLQNFHLQVGKSGEIVNTLLVKLQVPLFKIPASEKELDRIILRAKTQVVEPAAAAKNREEKPLPAAPSSPPPSPRSVKKKREKRRADEQGFIPPPRQLVRKKRTTSALPSTSTSQSGETEVIESAPTPSTSTASAADGEGMETNADDPPAGDIVENAPVPERKVRAPPPFFVNPKGDWRQLVAIGKMHAPSFQSQMAGRFLKVTVADADQYRALNSFLTEAGVEFKSFNLKEDRPVKVVIRGLPSNTEPEDIQAEIEAEGFKYQSH</sequence>
<reference evidence="2" key="1">
    <citation type="submission" date="2020-07" db="EMBL/GenBank/DDBJ databases">
        <title>Multicomponent nature underlies the extraordinary mechanical properties of spider dragline silk.</title>
        <authorList>
            <person name="Kono N."/>
            <person name="Nakamura H."/>
            <person name="Mori M."/>
            <person name="Yoshida Y."/>
            <person name="Ohtoshi R."/>
            <person name="Malay A.D."/>
            <person name="Moran D.A.P."/>
            <person name="Tomita M."/>
            <person name="Numata K."/>
            <person name="Arakawa K."/>
        </authorList>
    </citation>
    <scope>NUCLEOTIDE SEQUENCE</scope>
</reference>
<gene>
    <name evidence="2" type="primary">jockeypol_218</name>
    <name evidence="2" type="ORF">TNCT_480671</name>
</gene>
<evidence type="ECO:0000256" key="1">
    <source>
        <dbReference type="SAM" id="MobiDB-lite"/>
    </source>
</evidence>
<feature type="region of interest" description="Disordered" evidence="1">
    <location>
        <begin position="125"/>
        <end position="227"/>
    </location>
</feature>
<keyword evidence="3" id="KW-1185">Reference proteome</keyword>
<accession>A0A8X6F1Z8</accession>
<feature type="compositionally biased region" description="Low complexity" evidence="1">
    <location>
        <begin position="197"/>
        <end position="209"/>
    </location>
</feature>
<feature type="compositionally biased region" description="Pro residues" evidence="1">
    <location>
        <begin position="137"/>
        <end position="147"/>
    </location>
</feature>
<dbReference type="GO" id="GO:0003964">
    <property type="term" value="F:RNA-directed DNA polymerase activity"/>
    <property type="evidence" value="ECO:0007669"/>
    <property type="project" value="UniProtKB-KW"/>
</dbReference>
<evidence type="ECO:0000313" key="3">
    <source>
        <dbReference type="Proteomes" id="UP000887116"/>
    </source>
</evidence>
<keyword evidence="2" id="KW-0808">Transferase</keyword>
<protein>
    <submittedName>
        <fullName evidence="2">RNA-directed DNA polymerase from mobile element jockey</fullName>
    </submittedName>
</protein>
<keyword evidence="2" id="KW-0548">Nucleotidyltransferase</keyword>
<organism evidence="2 3">
    <name type="scientific">Trichonephila clavata</name>
    <name type="common">Joro spider</name>
    <name type="synonym">Nephila clavata</name>
    <dbReference type="NCBI Taxonomy" id="2740835"/>
    <lineage>
        <taxon>Eukaryota</taxon>
        <taxon>Metazoa</taxon>
        <taxon>Ecdysozoa</taxon>
        <taxon>Arthropoda</taxon>
        <taxon>Chelicerata</taxon>
        <taxon>Arachnida</taxon>
        <taxon>Araneae</taxon>
        <taxon>Araneomorphae</taxon>
        <taxon>Entelegynae</taxon>
        <taxon>Araneoidea</taxon>
        <taxon>Nephilidae</taxon>
        <taxon>Trichonephila</taxon>
    </lineage>
</organism>
<proteinExistence type="predicted"/>
<dbReference type="AlphaFoldDB" id="A0A8X6F1Z8"/>
<dbReference type="EMBL" id="BMAO01020632">
    <property type="protein sequence ID" value="GFQ68798.1"/>
    <property type="molecule type" value="Genomic_DNA"/>
</dbReference>
<feature type="region of interest" description="Disordered" evidence="1">
    <location>
        <begin position="1"/>
        <end position="30"/>
    </location>
</feature>
<feature type="compositionally biased region" description="Polar residues" evidence="1">
    <location>
        <begin position="1"/>
        <end position="21"/>
    </location>
</feature>
<feature type="compositionally biased region" description="Polar residues" evidence="1">
    <location>
        <begin position="178"/>
        <end position="191"/>
    </location>
</feature>
<comment type="caution">
    <text evidence="2">The sequence shown here is derived from an EMBL/GenBank/DDBJ whole genome shotgun (WGS) entry which is preliminary data.</text>
</comment>